<keyword evidence="1" id="KW-0812">Transmembrane</keyword>
<proteinExistence type="predicted"/>
<keyword evidence="1" id="KW-0472">Membrane</keyword>
<evidence type="ECO:0000313" key="2">
    <source>
        <dbReference type="EMBL" id="MED6260805.1"/>
    </source>
</evidence>
<evidence type="ECO:0000256" key="1">
    <source>
        <dbReference type="SAM" id="Phobius"/>
    </source>
</evidence>
<reference evidence="2 3" key="1">
    <citation type="submission" date="2021-07" db="EMBL/GenBank/DDBJ databases">
        <authorList>
            <person name="Palmer J.M."/>
        </authorList>
    </citation>
    <scope>NUCLEOTIDE SEQUENCE [LARGE SCALE GENOMIC DNA]</scope>
    <source>
        <strain evidence="2 3">AT_MEX2019</strain>
        <tissue evidence="2">Muscle</tissue>
    </source>
</reference>
<comment type="caution">
    <text evidence="2">The sequence shown here is derived from an EMBL/GenBank/DDBJ whole genome shotgun (WGS) entry which is preliminary data.</text>
</comment>
<feature type="transmembrane region" description="Helical" evidence="1">
    <location>
        <begin position="51"/>
        <end position="71"/>
    </location>
</feature>
<dbReference type="Proteomes" id="UP001345963">
    <property type="component" value="Unassembled WGS sequence"/>
</dbReference>
<dbReference type="EMBL" id="JAHUTI010089257">
    <property type="protein sequence ID" value="MED6260805.1"/>
    <property type="molecule type" value="Genomic_DNA"/>
</dbReference>
<protein>
    <submittedName>
        <fullName evidence="2">Uncharacterized protein</fullName>
    </submittedName>
</protein>
<sequence length="99" mass="11499">MGLRCGSLHLLHGCLGCFYEDPDLSLSKNFNFDGFMFLTEAQIFRFPLKRLALSIIKLFCHLIFILVIFQADKNTYHDHKTKVTKMCKLKQCCNQDSSF</sequence>
<evidence type="ECO:0000313" key="3">
    <source>
        <dbReference type="Proteomes" id="UP001345963"/>
    </source>
</evidence>
<gene>
    <name evidence="2" type="ORF">ATANTOWER_029112</name>
</gene>
<organism evidence="2 3">
    <name type="scientific">Ataeniobius toweri</name>
    <dbReference type="NCBI Taxonomy" id="208326"/>
    <lineage>
        <taxon>Eukaryota</taxon>
        <taxon>Metazoa</taxon>
        <taxon>Chordata</taxon>
        <taxon>Craniata</taxon>
        <taxon>Vertebrata</taxon>
        <taxon>Euteleostomi</taxon>
        <taxon>Actinopterygii</taxon>
        <taxon>Neopterygii</taxon>
        <taxon>Teleostei</taxon>
        <taxon>Neoteleostei</taxon>
        <taxon>Acanthomorphata</taxon>
        <taxon>Ovalentaria</taxon>
        <taxon>Atherinomorphae</taxon>
        <taxon>Cyprinodontiformes</taxon>
        <taxon>Goodeidae</taxon>
        <taxon>Ataeniobius</taxon>
    </lineage>
</organism>
<keyword evidence="1" id="KW-1133">Transmembrane helix</keyword>
<accession>A0ABU7CG12</accession>
<name>A0ABU7CG12_9TELE</name>
<keyword evidence="3" id="KW-1185">Reference proteome</keyword>